<comment type="function">
    <text evidence="10">Cell wall formation. Catalyzes the transfer of a GlcNAc subunit on undecaprenyl-pyrophosphoryl-MurNAc-pentapeptide (lipid intermediate I) to form undecaprenyl-pyrophosphoryl-MurNAc-(pentapeptide)GlcNAc (lipid intermediate II).</text>
</comment>
<feature type="binding site" evidence="10">
    <location>
        <begin position="11"/>
        <end position="13"/>
    </location>
    <ligand>
        <name>UDP-N-acetyl-alpha-D-glucosamine</name>
        <dbReference type="ChEBI" id="CHEBI:57705"/>
    </ligand>
</feature>
<reference evidence="13 14" key="1">
    <citation type="submission" date="2023-11" db="EMBL/GenBank/DDBJ databases">
        <title>Gilvimarinus fulvus sp. nov., isolated from the surface of Kelp.</title>
        <authorList>
            <person name="Sun Y.Y."/>
            <person name="Gong Y."/>
            <person name="Du Z.J."/>
        </authorList>
    </citation>
    <scope>NUCLEOTIDE SEQUENCE [LARGE SCALE GENOMIC DNA]</scope>
    <source>
        <strain evidence="13 14">SDUM040013</strain>
    </source>
</reference>
<name>A0ABU4RUK4_9GAMM</name>
<keyword evidence="4 10" id="KW-0808">Transferase</keyword>
<dbReference type="EMBL" id="JAXAFO010000001">
    <property type="protein sequence ID" value="MDX6847941.1"/>
    <property type="molecule type" value="Genomic_DNA"/>
</dbReference>
<dbReference type="EC" id="2.4.1.227" evidence="10"/>
<evidence type="ECO:0000313" key="14">
    <source>
        <dbReference type="Proteomes" id="UP001273505"/>
    </source>
</evidence>
<dbReference type="PANTHER" id="PTHR21015">
    <property type="entry name" value="UDP-N-ACETYLGLUCOSAMINE--N-ACETYLMURAMYL-(PENTAPEPTIDE) PYROPHOSPHORYL-UNDECAPRENOL N-ACETYLGLUCOSAMINE TRANSFERASE 1"/>
    <property type="match status" value="1"/>
</dbReference>
<keyword evidence="3 10" id="KW-0328">Glycosyltransferase</keyword>
<feature type="binding site" evidence="10">
    <location>
        <position position="188"/>
    </location>
    <ligand>
        <name>UDP-N-acetyl-alpha-D-glucosamine</name>
        <dbReference type="ChEBI" id="CHEBI:57705"/>
    </ligand>
</feature>
<dbReference type="PANTHER" id="PTHR21015:SF22">
    <property type="entry name" value="GLYCOSYLTRANSFERASE"/>
    <property type="match status" value="1"/>
</dbReference>
<evidence type="ECO:0000256" key="10">
    <source>
        <dbReference type="HAMAP-Rule" id="MF_00033"/>
    </source>
</evidence>
<feature type="binding site" evidence="10">
    <location>
        <position position="159"/>
    </location>
    <ligand>
        <name>UDP-N-acetyl-alpha-D-glucosamine</name>
        <dbReference type="ChEBI" id="CHEBI:57705"/>
    </ligand>
</feature>
<comment type="caution">
    <text evidence="13">The sequence shown here is derived from an EMBL/GenBank/DDBJ whole genome shotgun (WGS) entry which is preliminary data.</text>
</comment>
<dbReference type="Pfam" id="PF04101">
    <property type="entry name" value="Glyco_tran_28_C"/>
    <property type="match status" value="1"/>
</dbReference>
<dbReference type="SUPFAM" id="SSF53756">
    <property type="entry name" value="UDP-Glycosyltransferase/glycogen phosphorylase"/>
    <property type="match status" value="1"/>
</dbReference>
<accession>A0ABU4RUK4</accession>
<protein>
    <recommendedName>
        <fullName evidence="10">UDP-N-acetylglucosamine--N-acetylmuramyl-(pentapeptide) pyrophosphoryl-undecaprenol N-acetylglucosamine transferase</fullName>
        <ecNumber evidence="10">2.4.1.227</ecNumber>
    </recommendedName>
    <alternativeName>
        <fullName evidence="10">Undecaprenyl-PP-MurNAc-pentapeptide-UDPGlcNAc GlcNAc transferase</fullName>
    </alternativeName>
</protein>
<evidence type="ECO:0000259" key="11">
    <source>
        <dbReference type="Pfam" id="PF03033"/>
    </source>
</evidence>
<keyword evidence="8 10" id="KW-0131">Cell cycle</keyword>
<evidence type="ECO:0000256" key="5">
    <source>
        <dbReference type="ARBA" id="ARBA00022960"/>
    </source>
</evidence>
<keyword evidence="5 10" id="KW-0133">Cell shape</keyword>
<sequence>MIRVVIMAGGTGGHVFPALAVANELRGAEVKLSWLGTRRGIESRLVPDANIELDFMSVQGVRGRGVIGLIKAPFLVGLAVLQALGVLRQRKPDVVVGFGGFASGPGGIAAKILGVPLVVHEQNAVAGTTNKILSRVAARTLTGFDGVFERGEWVGNPVRESITKLAEPADRYKVRNAESLRLLVLGGSLGALAINELLPQALALLNVNERPHVRHQCGAKHGEVTAAAYKKVQVQAAIEPFIDDMAAAYEWADFVICRAGALTIAELSAAGVASLLVPLPTAIDDHQTHNAAVLAGVGAALSVPQKDLSPAKLADLIRTHCGDRKQLMQMAECARKVDRPNAAQRVAKIIEELAHG</sequence>
<comment type="catalytic activity">
    <reaction evidence="10">
        <text>di-trans,octa-cis-undecaprenyl diphospho-N-acetyl-alpha-D-muramoyl-L-alanyl-D-glutamyl-meso-2,6-diaminopimeloyl-D-alanyl-D-alanine + UDP-N-acetyl-alpha-D-glucosamine = di-trans,octa-cis-undecaprenyl diphospho-[N-acetyl-alpha-D-glucosaminyl-(1-&gt;4)]-N-acetyl-alpha-D-muramoyl-L-alanyl-D-glutamyl-meso-2,6-diaminopimeloyl-D-alanyl-D-alanine + UDP + H(+)</text>
        <dbReference type="Rhea" id="RHEA:31227"/>
        <dbReference type="ChEBI" id="CHEBI:15378"/>
        <dbReference type="ChEBI" id="CHEBI:57705"/>
        <dbReference type="ChEBI" id="CHEBI:58223"/>
        <dbReference type="ChEBI" id="CHEBI:61387"/>
        <dbReference type="ChEBI" id="CHEBI:61388"/>
        <dbReference type="EC" id="2.4.1.227"/>
    </reaction>
</comment>
<organism evidence="13 14">
    <name type="scientific">Gilvimarinus gilvus</name>
    <dbReference type="NCBI Taxonomy" id="3058038"/>
    <lineage>
        <taxon>Bacteria</taxon>
        <taxon>Pseudomonadati</taxon>
        <taxon>Pseudomonadota</taxon>
        <taxon>Gammaproteobacteria</taxon>
        <taxon>Cellvibrionales</taxon>
        <taxon>Cellvibrionaceae</taxon>
        <taxon>Gilvimarinus</taxon>
    </lineage>
</organism>
<evidence type="ECO:0000256" key="7">
    <source>
        <dbReference type="ARBA" id="ARBA00023136"/>
    </source>
</evidence>
<feature type="binding site" evidence="10">
    <location>
        <position position="287"/>
    </location>
    <ligand>
        <name>UDP-N-acetyl-alpha-D-glucosamine</name>
        <dbReference type="ChEBI" id="CHEBI:57705"/>
    </ligand>
</feature>
<keyword evidence="7 10" id="KW-0472">Membrane</keyword>
<evidence type="ECO:0000256" key="2">
    <source>
        <dbReference type="ARBA" id="ARBA00022618"/>
    </source>
</evidence>
<keyword evidence="6 10" id="KW-0573">Peptidoglycan synthesis</keyword>
<feature type="binding site" evidence="10">
    <location>
        <position position="242"/>
    </location>
    <ligand>
        <name>UDP-N-acetyl-alpha-D-glucosamine</name>
        <dbReference type="ChEBI" id="CHEBI:57705"/>
    </ligand>
</feature>
<dbReference type="InterPro" id="IPR006009">
    <property type="entry name" value="GlcNAc_MurG"/>
</dbReference>
<keyword evidence="9 10" id="KW-0961">Cell wall biogenesis/degradation</keyword>
<dbReference type="GO" id="GO:0016757">
    <property type="term" value="F:glycosyltransferase activity"/>
    <property type="evidence" value="ECO:0007669"/>
    <property type="project" value="UniProtKB-KW"/>
</dbReference>
<evidence type="ECO:0000313" key="13">
    <source>
        <dbReference type="EMBL" id="MDX6847941.1"/>
    </source>
</evidence>
<feature type="domain" description="Glycosyl transferase family 28 C-terminal" evidence="12">
    <location>
        <begin position="182"/>
        <end position="345"/>
    </location>
</feature>
<feature type="binding site" evidence="10">
    <location>
        <position position="123"/>
    </location>
    <ligand>
        <name>UDP-N-acetyl-alpha-D-glucosamine</name>
        <dbReference type="ChEBI" id="CHEBI:57705"/>
    </ligand>
</feature>
<evidence type="ECO:0000256" key="6">
    <source>
        <dbReference type="ARBA" id="ARBA00022984"/>
    </source>
</evidence>
<keyword evidence="14" id="KW-1185">Reference proteome</keyword>
<keyword evidence="1 10" id="KW-1003">Cell membrane</keyword>
<dbReference type="NCBIfam" id="TIGR01133">
    <property type="entry name" value="murG"/>
    <property type="match status" value="1"/>
</dbReference>
<comment type="similarity">
    <text evidence="10">Belongs to the glycosyltransferase 28 family. MurG subfamily.</text>
</comment>
<comment type="subcellular location">
    <subcellularLocation>
        <location evidence="10">Cell membrane</location>
        <topology evidence="10">Peripheral membrane protein</topology>
        <orientation evidence="10">Cytoplasmic side</orientation>
    </subcellularLocation>
</comment>
<dbReference type="Pfam" id="PF03033">
    <property type="entry name" value="Glyco_transf_28"/>
    <property type="match status" value="1"/>
</dbReference>
<dbReference type="HAMAP" id="MF_00033">
    <property type="entry name" value="MurG"/>
    <property type="match status" value="1"/>
</dbReference>
<keyword evidence="2 10" id="KW-0132">Cell division</keyword>
<dbReference type="RefSeq" id="WP_302724535.1">
    <property type="nucleotide sequence ID" value="NZ_JAULRU010000797.1"/>
</dbReference>
<evidence type="ECO:0000256" key="3">
    <source>
        <dbReference type="ARBA" id="ARBA00022676"/>
    </source>
</evidence>
<dbReference type="Gene3D" id="3.40.50.2000">
    <property type="entry name" value="Glycogen Phosphorylase B"/>
    <property type="match status" value="2"/>
</dbReference>
<dbReference type="InterPro" id="IPR007235">
    <property type="entry name" value="Glyco_trans_28_C"/>
</dbReference>
<comment type="pathway">
    <text evidence="10">Cell wall biogenesis; peptidoglycan biosynthesis.</text>
</comment>
<evidence type="ECO:0000259" key="12">
    <source>
        <dbReference type="Pfam" id="PF04101"/>
    </source>
</evidence>
<evidence type="ECO:0000256" key="8">
    <source>
        <dbReference type="ARBA" id="ARBA00023306"/>
    </source>
</evidence>
<feature type="domain" description="Glycosyltransferase family 28 N-terminal" evidence="11">
    <location>
        <begin position="4"/>
        <end position="141"/>
    </location>
</feature>
<dbReference type="CDD" id="cd03785">
    <property type="entry name" value="GT28_MurG"/>
    <property type="match status" value="1"/>
</dbReference>
<dbReference type="Proteomes" id="UP001273505">
    <property type="component" value="Unassembled WGS sequence"/>
</dbReference>
<dbReference type="InterPro" id="IPR004276">
    <property type="entry name" value="GlycoTrans_28_N"/>
</dbReference>
<comment type="caution">
    <text evidence="10">Lacks conserved residue(s) required for the propagation of feature annotation.</text>
</comment>
<evidence type="ECO:0000256" key="1">
    <source>
        <dbReference type="ARBA" id="ARBA00022475"/>
    </source>
</evidence>
<evidence type="ECO:0000256" key="4">
    <source>
        <dbReference type="ARBA" id="ARBA00022679"/>
    </source>
</evidence>
<proteinExistence type="inferred from homology"/>
<evidence type="ECO:0000256" key="9">
    <source>
        <dbReference type="ARBA" id="ARBA00023316"/>
    </source>
</evidence>
<gene>
    <name evidence="10 13" type="primary">murG</name>
    <name evidence="13" type="ORF">SCD92_01130</name>
</gene>